<keyword evidence="5 8" id="KW-1133">Transmembrane helix</keyword>
<evidence type="ECO:0000313" key="11">
    <source>
        <dbReference type="Proteomes" id="UP001154282"/>
    </source>
</evidence>
<gene>
    <name evidence="10" type="ORF">LITE_LOCUS19878</name>
</gene>
<dbReference type="SUPFAM" id="SSF69593">
    <property type="entry name" value="Glycerol-3-phosphate (1)-acyltransferase"/>
    <property type="match status" value="1"/>
</dbReference>
<evidence type="ECO:0000256" key="8">
    <source>
        <dbReference type="SAM" id="Phobius"/>
    </source>
</evidence>
<evidence type="ECO:0000256" key="1">
    <source>
        <dbReference type="ARBA" id="ARBA00004141"/>
    </source>
</evidence>
<dbReference type="InterPro" id="IPR056462">
    <property type="entry name" value="HAD_RAM2/GPAT1-8"/>
</dbReference>
<evidence type="ECO:0000256" key="4">
    <source>
        <dbReference type="ARBA" id="ARBA00022692"/>
    </source>
</evidence>
<dbReference type="CDD" id="cd06551">
    <property type="entry name" value="LPLAT"/>
    <property type="match status" value="1"/>
</dbReference>
<keyword evidence="3" id="KW-0808">Transferase</keyword>
<comment type="subcellular location">
    <subcellularLocation>
        <location evidence="1">Membrane</location>
        <topology evidence="1">Multi-pass membrane protein</topology>
    </subcellularLocation>
</comment>
<name>A0AAV0KTC1_9ROSI</name>
<evidence type="ECO:0000256" key="5">
    <source>
        <dbReference type="ARBA" id="ARBA00022989"/>
    </source>
</evidence>
<sequence length="502" mass="54953">METHPNFASVAGCSSEERSSQTVAADLEGTLLLSSSSFPYYLLIALEAGSLLRAIILLSSLPVVYLVSIFVSEAAASKLIIFIAFAGLRLRDIELVSRSVLPRFYADDVHPDTWPVFDSFGKRYIISTSPRVMVEPFAKMFLGADKVLGTELQITGTGRATGFVAKPGLMVGRQKSDAVIKEFGSNLPDVSLGDEASDHPFMVLCKPTFYCLQEGYMVPKTECQPLPRKKLRSPVIVHDGRLVQRPTPLVALLTFLWIPIGVLLSFVRLFHSVPLPMSIVHYTSRLVGVKLIINGTPPPPPAKGRSGVLFVCNHRTVADPPMIAAALGRNLSCVTYSISKATELIAPIKAVALTRDRGEDAAQIKKLLEEGDIVVCPEGTTCREPFLLRFSPLFAELTDRIVPVAVKVRQSIFYGTSARGYKLLDPYFLFMNPVPAFEITILDQLPKEMTCGGGKSAIEVANYVQRVLGDALRFDCTRLTRKDKYALLAGTDGSVEQSPKKE</sequence>
<keyword evidence="4 8" id="KW-0812">Transmembrane</keyword>
<keyword evidence="7" id="KW-0012">Acyltransferase</keyword>
<protein>
    <recommendedName>
        <fullName evidence="9">Phospholipid/glycerol acyltransferase domain-containing protein</fullName>
    </recommendedName>
</protein>
<keyword evidence="11" id="KW-1185">Reference proteome</keyword>
<dbReference type="PANTHER" id="PTHR15486:SF49">
    <property type="entry name" value="GLYCEROL-3-PHOSPHATE 2-O-ACYLTRANSFERASE 6"/>
    <property type="match status" value="1"/>
</dbReference>
<dbReference type="EMBL" id="CAMGYJ010000005">
    <property type="protein sequence ID" value="CAI0424271.1"/>
    <property type="molecule type" value="Genomic_DNA"/>
</dbReference>
<dbReference type="GO" id="GO:0016791">
    <property type="term" value="F:phosphatase activity"/>
    <property type="evidence" value="ECO:0007669"/>
    <property type="project" value="TreeGrafter"/>
</dbReference>
<feature type="transmembrane region" description="Helical" evidence="8">
    <location>
        <begin position="249"/>
        <end position="270"/>
    </location>
</feature>
<dbReference type="SMART" id="SM00563">
    <property type="entry name" value="PlsC"/>
    <property type="match status" value="1"/>
</dbReference>
<organism evidence="10 11">
    <name type="scientific">Linum tenue</name>
    <dbReference type="NCBI Taxonomy" id="586396"/>
    <lineage>
        <taxon>Eukaryota</taxon>
        <taxon>Viridiplantae</taxon>
        <taxon>Streptophyta</taxon>
        <taxon>Embryophyta</taxon>
        <taxon>Tracheophyta</taxon>
        <taxon>Spermatophyta</taxon>
        <taxon>Magnoliopsida</taxon>
        <taxon>eudicotyledons</taxon>
        <taxon>Gunneridae</taxon>
        <taxon>Pentapetalae</taxon>
        <taxon>rosids</taxon>
        <taxon>fabids</taxon>
        <taxon>Malpighiales</taxon>
        <taxon>Linaceae</taxon>
        <taxon>Linum</taxon>
    </lineage>
</organism>
<dbReference type="Pfam" id="PF01553">
    <property type="entry name" value="Acyltransferase"/>
    <property type="match status" value="1"/>
</dbReference>
<dbReference type="Pfam" id="PF23270">
    <property type="entry name" value="HAD_RAM2_N"/>
    <property type="match status" value="1"/>
</dbReference>
<evidence type="ECO:0000313" key="10">
    <source>
        <dbReference type="EMBL" id="CAI0424271.1"/>
    </source>
</evidence>
<evidence type="ECO:0000256" key="3">
    <source>
        <dbReference type="ARBA" id="ARBA00022679"/>
    </source>
</evidence>
<reference evidence="10" key="1">
    <citation type="submission" date="2022-08" db="EMBL/GenBank/DDBJ databases">
        <authorList>
            <person name="Gutierrez-Valencia J."/>
        </authorList>
    </citation>
    <scope>NUCLEOTIDE SEQUENCE</scope>
</reference>
<feature type="domain" description="Phospholipid/glycerol acyltransferase" evidence="9">
    <location>
        <begin position="308"/>
        <end position="409"/>
    </location>
</feature>
<evidence type="ECO:0000256" key="6">
    <source>
        <dbReference type="ARBA" id="ARBA00023136"/>
    </source>
</evidence>
<keyword evidence="6 8" id="KW-0472">Membrane</keyword>
<comment type="similarity">
    <text evidence="2">Belongs to the GPAT/DAPAT family.</text>
</comment>
<evidence type="ECO:0000256" key="7">
    <source>
        <dbReference type="ARBA" id="ARBA00023315"/>
    </source>
</evidence>
<evidence type="ECO:0000256" key="2">
    <source>
        <dbReference type="ARBA" id="ARBA00007937"/>
    </source>
</evidence>
<dbReference type="Proteomes" id="UP001154282">
    <property type="component" value="Unassembled WGS sequence"/>
</dbReference>
<dbReference type="InterPro" id="IPR002123">
    <property type="entry name" value="Plipid/glycerol_acylTrfase"/>
</dbReference>
<accession>A0AAV0KTC1</accession>
<dbReference type="AlphaFoldDB" id="A0AAV0KTC1"/>
<evidence type="ECO:0000259" key="9">
    <source>
        <dbReference type="SMART" id="SM00563"/>
    </source>
</evidence>
<dbReference type="GO" id="GO:0010143">
    <property type="term" value="P:cutin biosynthetic process"/>
    <property type="evidence" value="ECO:0007669"/>
    <property type="project" value="TreeGrafter"/>
</dbReference>
<dbReference type="PANTHER" id="PTHR15486">
    <property type="entry name" value="ANCIENT UBIQUITOUS PROTEIN"/>
    <property type="match status" value="1"/>
</dbReference>
<dbReference type="GO" id="GO:0090447">
    <property type="term" value="F:glycerol-3-phosphate 2-O-acyltransferase activity"/>
    <property type="evidence" value="ECO:0007669"/>
    <property type="project" value="TreeGrafter"/>
</dbReference>
<proteinExistence type="inferred from homology"/>
<dbReference type="GO" id="GO:0016020">
    <property type="term" value="C:membrane"/>
    <property type="evidence" value="ECO:0007669"/>
    <property type="project" value="UniProtKB-SubCell"/>
</dbReference>
<dbReference type="Gene3D" id="3.40.50.1000">
    <property type="entry name" value="HAD superfamily/HAD-like"/>
    <property type="match status" value="1"/>
</dbReference>
<comment type="caution">
    <text evidence="10">The sequence shown here is derived from an EMBL/GenBank/DDBJ whole genome shotgun (WGS) entry which is preliminary data.</text>
</comment>
<dbReference type="InterPro" id="IPR023214">
    <property type="entry name" value="HAD_sf"/>
</dbReference>